<dbReference type="OrthoDB" id="3340343at2759"/>
<keyword evidence="2" id="KW-1185">Reference proteome</keyword>
<accession>A0A9P7ANJ2</accession>
<name>A0A9P7ANJ2_9AGAM</name>
<proteinExistence type="predicted"/>
<evidence type="ECO:0000313" key="1">
    <source>
        <dbReference type="EMBL" id="KAG1793245.1"/>
    </source>
</evidence>
<feature type="non-terminal residue" evidence="1">
    <location>
        <position position="1"/>
    </location>
</feature>
<dbReference type="Proteomes" id="UP000719766">
    <property type="component" value="Unassembled WGS sequence"/>
</dbReference>
<dbReference type="RefSeq" id="XP_041159701.1">
    <property type="nucleotide sequence ID" value="XM_041296555.1"/>
</dbReference>
<dbReference type="GeneID" id="64590319"/>
<gene>
    <name evidence="1" type="ORF">HD556DRAFT_1210438</name>
</gene>
<organism evidence="1 2">
    <name type="scientific">Suillus plorans</name>
    <dbReference type="NCBI Taxonomy" id="116603"/>
    <lineage>
        <taxon>Eukaryota</taxon>
        <taxon>Fungi</taxon>
        <taxon>Dikarya</taxon>
        <taxon>Basidiomycota</taxon>
        <taxon>Agaricomycotina</taxon>
        <taxon>Agaricomycetes</taxon>
        <taxon>Agaricomycetidae</taxon>
        <taxon>Boletales</taxon>
        <taxon>Suillineae</taxon>
        <taxon>Suillaceae</taxon>
        <taxon>Suillus</taxon>
    </lineage>
</organism>
<feature type="non-terminal residue" evidence="1">
    <location>
        <position position="81"/>
    </location>
</feature>
<evidence type="ECO:0000313" key="2">
    <source>
        <dbReference type="Proteomes" id="UP000719766"/>
    </source>
</evidence>
<protein>
    <submittedName>
        <fullName evidence="1">Uncharacterized protein</fullName>
    </submittedName>
</protein>
<dbReference type="AlphaFoldDB" id="A0A9P7ANJ2"/>
<sequence>NVLYVLSASNNLISITRLDKEGGNALMGDGKVTLSVKGGRTIVKGHMTNGLYKLDTRAQINPKTRVQTAQERLKTDWMTWH</sequence>
<comment type="caution">
    <text evidence="1">The sequence shown here is derived from an EMBL/GenBank/DDBJ whole genome shotgun (WGS) entry which is preliminary data.</text>
</comment>
<reference evidence="1" key="1">
    <citation type="journal article" date="2020" name="New Phytol.">
        <title>Comparative genomics reveals dynamic genome evolution in host specialist ectomycorrhizal fungi.</title>
        <authorList>
            <person name="Lofgren L.A."/>
            <person name="Nguyen N.H."/>
            <person name="Vilgalys R."/>
            <person name="Ruytinx J."/>
            <person name="Liao H.L."/>
            <person name="Branco S."/>
            <person name="Kuo A."/>
            <person name="LaButti K."/>
            <person name="Lipzen A."/>
            <person name="Andreopoulos W."/>
            <person name="Pangilinan J."/>
            <person name="Riley R."/>
            <person name="Hundley H."/>
            <person name="Na H."/>
            <person name="Barry K."/>
            <person name="Grigoriev I.V."/>
            <person name="Stajich J.E."/>
            <person name="Kennedy P.G."/>
        </authorList>
    </citation>
    <scope>NUCLEOTIDE SEQUENCE</scope>
    <source>
        <strain evidence="1">S12</strain>
    </source>
</reference>
<dbReference type="EMBL" id="JABBWE010000031">
    <property type="protein sequence ID" value="KAG1793245.1"/>
    <property type="molecule type" value="Genomic_DNA"/>
</dbReference>